<sequence>MEISLKQWNQNQPRPRCMEQVRRWVRSGVIQPPPRRDGREYLVEAHAVKIDPTNPASYAGKRLMERLYHGTQKKAG</sequence>
<evidence type="ECO:0000259" key="3">
    <source>
        <dbReference type="Pfam" id="PF07825"/>
    </source>
</evidence>
<dbReference type="Pfam" id="PF07825">
    <property type="entry name" value="Exc"/>
    <property type="match status" value="1"/>
</dbReference>
<dbReference type="RefSeq" id="WP_119797137.1">
    <property type="nucleotide sequence ID" value="NZ_CP021659.1"/>
</dbReference>
<feature type="domain" description="Excisionase-like" evidence="3">
    <location>
        <begin position="1"/>
        <end position="72"/>
    </location>
</feature>
<evidence type="ECO:0000256" key="2">
    <source>
        <dbReference type="ARBA" id="ARBA00023172"/>
    </source>
</evidence>
<evidence type="ECO:0000256" key="1">
    <source>
        <dbReference type="ARBA" id="ARBA00023125"/>
    </source>
</evidence>
<dbReference type="Proteomes" id="UP000261875">
    <property type="component" value="Chromosome"/>
</dbReference>
<evidence type="ECO:0000313" key="4">
    <source>
        <dbReference type="EMBL" id="AWK13590.1"/>
    </source>
</evidence>
<reference evidence="4 5" key="1">
    <citation type="submission" date="2017-05" db="EMBL/GenBank/DDBJ databases">
        <title>Genome sequence of Candidatus Fukatsuia symbiotica and Candidatus Hamiltonella defensa from Acyrthosiphon pisum strain 5D.</title>
        <authorList>
            <person name="Patel V.A."/>
            <person name="Chevignon G."/>
            <person name="Russell J.A."/>
            <person name="Oliver K.M."/>
        </authorList>
    </citation>
    <scope>NUCLEOTIDE SEQUENCE [LARGE SCALE GENOMIC DNA]</scope>
    <source>
        <strain evidence="4 5">5D</strain>
    </source>
</reference>
<accession>A0A2U8I394</accession>
<dbReference type="KEGG" id="fsm:CCS41_02235"/>
<dbReference type="Gene3D" id="1.10.1660.20">
    <property type="match status" value="1"/>
</dbReference>
<dbReference type="AlphaFoldDB" id="A0A2U8I394"/>
<keyword evidence="2" id="KW-0233">DNA recombination</keyword>
<proteinExistence type="predicted"/>
<keyword evidence="5" id="KW-1185">Reference proteome</keyword>
<dbReference type="GO" id="GO:0006310">
    <property type="term" value="P:DNA recombination"/>
    <property type="evidence" value="ECO:0007669"/>
    <property type="project" value="UniProtKB-KW"/>
</dbReference>
<evidence type="ECO:0000313" key="5">
    <source>
        <dbReference type="Proteomes" id="UP000261875"/>
    </source>
</evidence>
<dbReference type="OrthoDB" id="8859100at2"/>
<dbReference type="EMBL" id="CP021659">
    <property type="protein sequence ID" value="AWK13590.1"/>
    <property type="molecule type" value="Genomic_DNA"/>
</dbReference>
<name>A0A2U8I394_9GAMM</name>
<gene>
    <name evidence="4" type="ORF">CCS41_02235</name>
</gene>
<dbReference type="SUPFAM" id="SSF46955">
    <property type="entry name" value="Putative DNA-binding domain"/>
    <property type="match status" value="1"/>
</dbReference>
<organism evidence="4 5">
    <name type="scientific">Candidatus Fukatsuia symbiotica</name>
    <dbReference type="NCBI Taxonomy" id="1878942"/>
    <lineage>
        <taxon>Bacteria</taxon>
        <taxon>Pseudomonadati</taxon>
        <taxon>Pseudomonadota</taxon>
        <taxon>Gammaproteobacteria</taxon>
        <taxon>Enterobacterales</taxon>
        <taxon>Yersiniaceae</taxon>
        <taxon>Candidatus Fukatsuia</taxon>
    </lineage>
</organism>
<dbReference type="GO" id="GO:0003677">
    <property type="term" value="F:DNA binding"/>
    <property type="evidence" value="ECO:0007669"/>
    <property type="project" value="UniProtKB-KW"/>
</dbReference>
<dbReference type="InterPro" id="IPR038137">
    <property type="entry name" value="Excisionase-like_sf"/>
</dbReference>
<protein>
    <submittedName>
        <fullName evidence="4">Excisionase</fullName>
    </submittedName>
</protein>
<keyword evidence="1" id="KW-0238">DNA-binding</keyword>
<dbReference type="InterPro" id="IPR012884">
    <property type="entry name" value="Excisionase-like"/>
</dbReference>
<dbReference type="InterPro" id="IPR009061">
    <property type="entry name" value="DNA-bd_dom_put_sf"/>
</dbReference>